<dbReference type="SUPFAM" id="SSF52058">
    <property type="entry name" value="L domain-like"/>
    <property type="match status" value="1"/>
</dbReference>
<dbReference type="InterPro" id="IPR017441">
    <property type="entry name" value="Protein_kinase_ATP_BS"/>
</dbReference>
<dbReference type="Gene3D" id="1.10.510.10">
    <property type="entry name" value="Transferase(Phosphotransferase) domain 1"/>
    <property type="match status" value="1"/>
</dbReference>
<evidence type="ECO:0000256" key="6">
    <source>
        <dbReference type="ARBA" id="ARBA00022679"/>
    </source>
</evidence>
<dbReference type="OrthoDB" id="2020077at2759"/>
<evidence type="ECO:0000256" key="19">
    <source>
        <dbReference type="PROSITE-ProRule" id="PRU10141"/>
    </source>
</evidence>
<dbReference type="InterPro" id="IPR011009">
    <property type="entry name" value="Kinase-like_dom_sf"/>
</dbReference>
<feature type="signal peptide" evidence="21">
    <location>
        <begin position="1"/>
        <end position="24"/>
    </location>
</feature>
<keyword evidence="6" id="KW-0808">Transferase</keyword>
<keyword evidence="24" id="KW-1185">Reference proteome</keyword>
<comment type="catalytic activity">
    <reaction evidence="17">
        <text>L-threonyl-[protein] + ATP = O-phospho-L-threonyl-[protein] + ADP + H(+)</text>
        <dbReference type="Rhea" id="RHEA:46608"/>
        <dbReference type="Rhea" id="RHEA-COMP:11060"/>
        <dbReference type="Rhea" id="RHEA-COMP:11605"/>
        <dbReference type="ChEBI" id="CHEBI:15378"/>
        <dbReference type="ChEBI" id="CHEBI:30013"/>
        <dbReference type="ChEBI" id="CHEBI:30616"/>
        <dbReference type="ChEBI" id="CHEBI:61977"/>
        <dbReference type="ChEBI" id="CHEBI:456216"/>
        <dbReference type="EC" id="2.7.11.1"/>
    </reaction>
</comment>
<feature type="transmembrane region" description="Helical" evidence="20">
    <location>
        <begin position="559"/>
        <end position="584"/>
    </location>
</feature>
<evidence type="ECO:0000313" key="24">
    <source>
        <dbReference type="Proteomes" id="UP000091857"/>
    </source>
</evidence>
<keyword evidence="14 20" id="KW-0472">Membrane</keyword>
<proteinExistence type="inferred from homology"/>
<dbReference type="Pfam" id="PF23598">
    <property type="entry name" value="LRR_14"/>
    <property type="match status" value="1"/>
</dbReference>
<dbReference type="CDD" id="cd14066">
    <property type="entry name" value="STKc_IRAK"/>
    <property type="match status" value="1"/>
</dbReference>
<dbReference type="InterPro" id="IPR013210">
    <property type="entry name" value="LRR_N_plant-typ"/>
</dbReference>
<evidence type="ECO:0000256" key="7">
    <source>
        <dbReference type="ARBA" id="ARBA00022692"/>
    </source>
</evidence>
<dbReference type="Proteomes" id="UP000091857">
    <property type="component" value="Chromosome 8"/>
</dbReference>
<dbReference type="InterPro" id="IPR032675">
    <property type="entry name" value="LRR_dom_sf"/>
</dbReference>
<dbReference type="GO" id="GO:0005524">
    <property type="term" value="F:ATP binding"/>
    <property type="evidence" value="ECO:0007669"/>
    <property type="project" value="UniProtKB-UniRule"/>
</dbReference>
<dbReference type="InterPro" id="IPR008271">
    <property type="entry name" value="Ser/Thr_kinase_AS"/>
</dbReference>
<evidence type="ECO:0000256" key="11">
    <source>
        <dbReference type="ARBA" id="ARBA00022777"/>
    </source>
</evidence>
<keyword evidence="13 20" id="KW-1133">Transmembrane helix</keyword>
<comment type="subcellular location">
    <subcellularLocation>
        <location evidence="1">Membrane</location>
        <topology evidence="1">Single-pass type I membrane protein</topology>
    </subcellularLocation>
</comment>
<evidence type="ECO:0000256" key="9">
    <source>
        <dbReference type="ARBA" id="ARBA00022737"/>
    </source>
</evidence>
<dbReference type="SMART" id="SM00220">
    <property type="entry name" value="S_TKc"/>
    <property type="match status" value="1"/>
</dbReference>
<dbReference type="Gene3D" id="3.30.200.20">
    <property type="entry name" value="Phosphorylase Kinase, domain 1"/>
    <property type="match status" value="1"/>
</dbReference>
<dbReference type="InterPro" id="IPR001611">
    <property type="entry name" value="Leu-rich_rpt"/>
</dbReference>
<comment type="similarity">
    <text evidence="2">Belongs to the protein kinase superfamily. Ser/Thr protein kinase family.</text>
</comment>
<keyword evidence="4" id="KW-0723">Serine/threonine-protein kinase</keyword>
<evidence type="ECO:0000256" key="12">
    <source>
        <dbReference type="ARBA" id="ARBA00022840"/>
    </source>
</evidence>
<dbReference type="Pfam" id="PF08263">
    <property type="entry name" value="LRRNT_2"/>
    <property type="match status" value="1"/>
</dbReference>
<evidence type="ECO:0000256" key="1">
    <source>
        <dbReference type="ARBA" id="ARBA00004479"/>
    </source>
</evidence>
<name>A0A2C9VH07_MANES</name>
<keyword evidence="15" id="KW-0675">Receptor</keyword>
<evidence type="ECO:0000259" key="22">
    <source>
        <dbReference type="PROSITE" id="PS50011"/>
    </source>
</evidence>
<evidence type="ECO:0000256" key="21">
    <source>
        <dbReference type="SAM" id="SignalP"/>
    </source>
</evidence>
<dbReference type="EC" id="2.7.11.1" evidence="3"/>
<keyword evidence="10 19" id="KW-0547">Nucleotide-binding</keyword>
<evidence type="ECO:0000256" key="2">
    <source>
        <dbReference type="ARBA" id="ARBA00008684"/>
    </source>
</evidence>
<dbReference type="PROSITE" id="PS00107">
    <property type="entry name" value="PROTEIN_KINASE_ATP"/>
    <property type="match status" value="1"/>
</dbReference>
<dbReference type="EMBL" id="CM004394">
    <property type="protein sequence ID" value="OAY44651.1"/>
    <property type="molecule type" value="Genomic_DNA"/>
</dbReference>
<dbReference type="Gramene" id="Manes.08G168800.10.v8.1">
    <property type="protein sequence ID" value="Manes.08G168800.10.v8.1.CDS"/>
    <property type="gene ID" value="Manes.08G168800.v8.1"/>
</dbReference>
<keyword evidence="5" id="KW-0433">Leucine-rich repeat</keyword>
<comment type="caution">
    <text evidence="23">The sequence shown here is derived from an EMBL/GenBank/DDBJ whole genome shotgun (WGS) entry which is preliminary data.</text>
</comment>
<keyword evidence="8 21" id="KW-0732">Signal</keyword>
<dbReference type="PANTHER" id="PTHR45974:SF216">
    <property type="entry name" value="PROTEIN KINASE DOMAIN-CONTAINING PROTEIN"/>
    <property type="match status" value="1"/>
</dbReference>
<dbReference type="Pfam" id="PF00560">
    <property type="entry name" value="LRR_1"/>
    <property type="match status" value="1"/>
</dbReference>
<dbReference type="GO" id="GO:0016020">
    <property type="term" value="C:membrane"/>
    <property type="evidence" value="ECO:0000318"/>
    <property type="project" value="GO_Central"/>
</dbReference>
<comment type="catalytic activity">
    <reaction evidence="18">
        <text>L-seryl-[protein] + ATP = O-phospho-L-seryl-[protein] + ADP + H(+)</text>
        <dbReference type="Rhea" id="RHEA:17989"/>
        <dbReference type="Rhea" id="RHEA-COMP:9863"/>
        <dbReference type="Rhea" id="RHEA-COMP:11604"/>
        <dbReference type="ChEBI" id="CHEBI:15378"/>
        <dbReference type="ChEBI" id="CHEBI:29999"/>
        <dbReference type="ChEBI" id="CHEBI:30616"/>
        <dbReference type="ChEBI" id="CHEBI:83421"/>
        <dbReference type="ChEBI" id="CHEBI:456216"/>
        <dbReference type="EC" id="2.7.11.1"/>
    </reaction>
</comment>
<dbReference type="FunFam" id="1.10.510.10:FF:000453">
    <property type="entry name" value="LRR receptor-like serine/threonine-protein kinase HSL2"/>
    <property type="match status" value="1"/>
</dbReference>
<evidence type="ECO:0000313" key="23">
    <source>
        <dbReference type="EMBL" id="OAY44651.1"/>
    </source>
</evidence>
<dbReference type="InterPro" id="IPR001245">
    <property type="entry name" value="Ser-Thr/Tyr_kinase_cat_dom"/>
</dbReference>
<dbReference type="InterPro" id="IPR000719">
    <property type="entry name" value="Prot_kinase_dom"/>
</dbReference>
<dbReference type="PROSITE" id="PS50011">
    <property type="entry name" value="PROTEIN_KINASE_DOM"/>
    <property type="match status" value="1"/>
</dbReference>
<keyword evidence="16" id="KW-0325">Glycoprotein</keyword>
<evidence type="ECO:0000256" key="4">
    <source>
        <dbReference type="ARBA" id="ARBA00022527"/>
    </source>
</evidence>
<dbReference type="PROSITE" id="PS00108">
    <property type="entry name" value="PROTEIN_KINASE_ST"/>
    <property type="match status" value="1"/>
</dbReference>
<organism evidence="23 24">
    <name type="scientific">Manihot esculenta</name>
    <name type="common">Cassava</name>
    <name type="synonym">Jatropha manihot</name>
    <dbReference type="NCBI Taxonomy" id="3983"/>
    <lineage>
        <taxon>Eukaryota</taxon>
        <taxon>Viridiplantae</taxon>
        <taxon>Streptophyta</taxon>
        <taxon>Embryophyta</taxon>
        <taxon>Tracheophyta</taxon>
        <taxon>Spermatophyta</taxon>
        <taxon>Magnoliopsida</taxon>
        <taxon>eudicotyledons</taxon>
        <taxon>Gunneridae</taxon>
        <taxon>Pentapetalae</taxon>
        <taxon>rosids</taxon>
        <taxon>fabids</taxon>
        <taxon>Malpighiales</taxon>
        <taxon>Euphorbiaceae</taxon>
        <taxon>Crotonoideae</taxon>
        <taxon>Manihoteae</taxon>
        <taxon>Manihot</taxon>
    </lineage>
</organism>
<dbReference type="FunFam" id="3.80.10.10:FF:000387">
    <property type="entry name" value="Probable LRR receptor-like serine/threonine-protein kinase At1g06840"/>
    <property type="match status" value="1"/>
</dbReference>
<evidence type="ECO:0000256" key="5">
    <source>
        <dbReference type="ARBA" id="ARBA00022614"/>
    </source>
</evidence>
<keyword evidence="9" id="KW-0677">Repeat</keyword>
<evidence type="ECO:0000256" key="13">
    <source>
        <dbReference type="ARBA" id="ARBA00022989"/>
    </source>
</evidence>
<protein>
    <recommendedName>
        <fullName evidence="3">non-specific serine/threonine protein kinase</fullName>
        <ecNumber evidence="3">2.7.11.1</ecNumber>
    </recommendedName>
</protein>
<keyword evidence="11" id="KW-0418">Kinase</keyword>
<dbReference type="Pfam" id="PF07714">
    <property type="entry name" value="PK_Tyr_Ser-Thr"/>
    <property type="match status" value="1"/>
</dbReference>
<evidence type="ECO:0000256" key="17">
    <source>
        <dbReference type="ARBA" id="ARBA00047899"/>
    </source>
</evidence>
<evidence type="ECO:0000256" key="15">
    <source>
        <dbReference type="ARBA" id="ARBA00023170"/>
    </source>
</evidence>
<accession>A0A2C9VH07</accession>
<dbReference type="PANTHER" id="PTHR45974">
    <property type="entry name" value="RECEPTOR-LIKE PROTEIN 55"/>
    <property type="match status" value="1"/>
</dbReference>
<dbReference type="AlphaFoldDB" id="A0A2C9VH07"/>
<dbReference type="Gene3D" id="3.80.10.10">
    <property type="entry name" value="Ribonuclease Inhibitor"/>
    <property type="match status" value="2"/>
</dbReference>
<evidence type="ECO:0000256" key="10">
    <source>
        <dbReference type="ARBA" id="ARBA00022741"/>
    </source>
</evidence>
<sequence>MLRVRFSGPVFLVSHCFLVLLTLAQTSSTDPSEVSALLAVRNSLIDPFRQLRNWDKGDPCTSNWTGVVCYDTIGTDSYWHVDELQLLNMNLSGSLAPQLGQLTRLKILDFMWNDLDGSIPKEIGNISTLILLLLSGNKLSGALPDELGFLSSLNRLQLDQNKISGQIPKSYANLSSVKHIHFNNNSISGQIPSELSKLSTLLHLLLDNNNLSGNLPPELSNLPELRILQLNNNNFNGSEIPATYAKFSKLAKLSLRNCSLRGAIPDFSSIPDLLYLDLSWNYLTGSIPSNLSVNMTTIDLSDNRLNGSIPESFSNLPMLQRLSLENNLFTGSVPTDIRQNMSFNTNDRLTIDLRNNLLSNILGKLNQRHNITLRLEGNPVCNDANISNIEQFCGSDAERDGTTESSTNYTTICPIQACPVDNFFEYAPASPMPCYCAAPLRIGIRLKSPSFSYFLPYIYPYEKYLTSALKLDLYQLYIDSLIWEEGPRLRMYLKLFPAWDDEHSHIFNSTEVQRLRHMFLSWNFPRTDFFGPYELLNFTLVGPYSHLDFGTQRRGINKAVWAAIIIGAIACTFVASTIITLLIVRRHARYSWNLSRKRLSTKISMKVDGVKFFTLREMVLATDNFNSSAQVGRGGYGKVYRGILSDNTTVAIKRAEQGSFQGQKEFLTEIRLLSRLHHRNLVSLIGYCDEKGEQMLVYEFMPNGTLRDWLSATAKEKLNFGMRLNIALGSAKGILYLHTEANPPVFHRDIKASNILLDSKLTAKVADFGLSRLAPVLNDEGTLANHVSTVVRGTPGYIDPEYFLTHKLTDKSDVYSLGIVFLELLTGMHPISHGKNIVREVLMAHQSGTMFSIIDSRMGSYPSECVGRLVSLALRCCHDEPENRPSMLEVVRELENILKMMPETDAIFSEPMYPYSGKSASSSPLCRSMDPYASCSVLGSDLASDITPIINPR</sequence>
<dbReference type="SUPFAM" id="SSF56112">
    <property type="entry name" value="Protein kinase-like (PK-like)"/>
    <property type="match status" value="1"/>
</dbReference>
<evidence type="ECO:0000256" key="16">
    <source>
        <dbReference type="ARBA" id="ARBA00023180"/>
    </source>
</evidence>
<dbReference type="Gramene" id="Manes.08G168800.11.v8.1">
    <property type="protein sequence ID" value="Manes.08G168800.11.v8.1.CDS"/>
    <property type="gene ID" value="Manes.08G168800.v8.1"/>
</dbReference>
<dbReference type="GO" id="GO:0004674">
    <property type="term" value="F:protein serine/threonine kinase activity"/>
    <property type="evidence" value="ECO:0000318"/>
    <property type="project" value="GO_Central"/>
</dbReference>
<keyword evidence="7 20" id="KW-0812">Transmembrane</keyword>
<feature type="chain" id="PRO_5012542044" description="non-specific serine/threonine protein kinase" evidence="21">
    <location>
        <begin position="25"/>
        <end position="953"/>
    </location>
</feature>
<reference evidence="24" key="1">
    <citation type="journal article" date="2016" name="Nat. Biotechnol.">
        <title>Sequencing wild and cultivated cassava and related species reveals extensive interspecific hybridization and genetic diversity.</title>
        <authorList>
            <person name="Bredeson J.V."/>
            <person name="Lyons J.B."/>
            <person name="Prochnik S.E."/>
            <person name="Wu G.A."/>
            <person name="Ha C.M."/>
            <person name="Edsinger-Gonzales E."/>
            <person name="Grimwood J."/>
            <person name="Schmutz J."/>
            <person name="Rabbi I.Y."/>
            <person name="Egesi C."/>
            <person name="Nauluvula P."/>
            <person name="Lebot V."/>
            <person name="Ndunguru J."/>
            <person name="Mkamilo G."/>
            <person name="Bart R.S."/>
            <person name="Setter T.L."/>
            <person name="Gleadow R.M."/>
            <person name="Kulakow P."/>
            <person name="Ferguson M.E."/>
            <person name="Rounsley S."/>
            <person name="Rokhsar D.S."/>
        </authorList>
    </citation>
    <scope>NUCLEOTIDE SEQUENCE [LARGE SCALE GENOMIC DNA]</scope>
    <source>
        <strain evidence="24">cv. AM560-2</strain>
    </source>
</reference>
<dbReference type="Gramene" id="Manes.08G168800.12.v8.1">
    <property type="protein sequence ID" value="Manes.08G168800.12.v8.1.CDS"/>
    <property type="gene ID" value="Manes.08G168800.v8.1"/>
</dbReference>
<evidence type="ECO:0000256" key="14">
    <source>
        <dbReference type="ARBA" id="ARBA00023136"/>
    </source>
</evidence>
<evidence type="ECO:0000256" key="20">
    <source>
        <dbReference type="SAM" id="Phobius"/>
    </source>
</evidence>
<evidence type="ECO:0000256" key="3">
    <source>
        <dbReference type="ARBA" id="ARBA00012513"/>
    </source>
</evidence>
<dbReference type="FunFam" id="3.30.200.20:FF:000328">
    <property type="entry name" value="Leucine-rich repeat protein kinase family protein"/>
    <property type="match status" value="1"/>
</dbReference>
<feature type="domain" description="Protein kinase" evidence="22">
    <location>
        <begin position="625"/>
        <end position="898"/>
    </location>
</feature>
<evidence type="ECO:0000256" key="8">
    <source>
        <dbReference type="ARBA" id="ARBA00022729"/>
    </source>
</evidence>
<evidence type="ECO:0000256" key="18">
    <source>
        <dbReference type="ARBA" id="ARBA00048679"/>
    </source>
</evidence>
<keyword evidence="12 19" id="KW-0067">ATP-binding</keyword>
<gene>
    <name evidence="23" type="ORF">MANES_08G168800v8</name>
</gene>
<feature type="binding site" evidence="19">
    <location>
        <position position="653"/>
    </location>
    <ligand>
        <name>ATP</name>
        <dbReference type="ChEBI" id="CHEBI:30616"/>
    </ligand>
</feature>
<dbReference type="InterPro" id="IPR055414">
    <property type="entry name" value="LRR_R13L4/SHOC2-like"/>
</dbReference>